<evidence type="ECO:0000313" key="4">
    <source>
        <dbReference type="EMBL" id="BDI34412.1"/>
    </source>
</evidence>
<sequence length="155" mass="17830">MRNEREPFSVEDADDSTGFLLWQVTAIWQRAIAAALRPHDFTQVQYALLASLLWMSGREEWITQTMLARHAKLDMMMTSQVLRAMETKGLVERRAHPTDTRAKVLMLTESGAERIRKAIPEVEKADAEFFQAVCSQRREFHASLRALIEQAKDPK</sequence>
<dbReference type="RefSeq" id="WP_119319779.1">
    <property type="nucleotide sequence ID" value="NZ_AP025739.1"/>
</dbReference>
<protein>
    <submittedName>
        <fullName evidence="4">MarR family transcriptional regulator</fullName>
    </submittedName>
</protein>
<keyword evidence="5" id="KW-1185">Reference proteome</keyword>
<dbReference type="FunCoup" id="A0A402CQW6">
    <property type="interactions" value="17"/>
</dbReference>
<dbReference type="GO" id="GO:0003700">
    <property type="term" value="F:DNA-binding transcription factor activity"/>
    <property type="evidence" value="ECO:0007669"/>
    <property type="project" value="InterPro"/>
</dbReference>
<dbReference type="SMART" id="SM00347">
    <property type="entry name" value="HTH_MARR"/>
    <property type="match status" value="1"/>
</dbReference>
<dbReference type="GO" id="GO:0003677">
    <property type="term" value="F:DNA binding"/>
    <property type="evidence" value="ECO:0007669"/>
    <property type="project" value="UniProtKB-KW"/>
</dbReference>
<evidence type="ECO:0000313" key="5">
    <source>
        <dbReference type="Proteomes" id="UP000287394"/>
    </source>
</evidence>
<dbReference type="EMBL" id="AP025739">
    <property type="protein sequence ID" value="BDI34412.1"/>
    <property type="molecule type" value="Genomic_DNA"/>
</dbReference>
<keyword evidence="1" id="KW-0805">Transcription regulation</keyword>
<keyword evidence="3" id="KW-0804">Transcription</keyword>
<dbReference type="Gene3D" id="1.10.10.10">
    <property type="entry name" value="Winged helix-like DNA-binding domain superfamily/Winged helix DNA-binding domain"/>
    <property type="match status" value="1"/>
</dbReference>
<accession>A0A402CQW6</accession>
<evidence type="ECO:0000256" key="3">
    <source>
        <dbReference type="ARBA" id="ARBA00023163"/>
    </source>
</evidence>
<evidence type="ECO:0000256" key="1">
    <source>
        <dbReference type="ARBA" id="ARBA00023015"/>
    </source>
</evidence>
<dbReference type="GO" id="GO:0006950">
    <property type="term" value="P:response to stress"/>
    <property type="evidence" value="ECO:0007669"/>
    <property type="project" value="TreeGrafter"/>
</dbReference>
<organism evidence="4 5">
    <name type="scientific">Capsulimonas corticalis</name>
    <dbReference type="NCBI Taxonomy" id="2219043"/>
    <lineage>
        <taxon>Bacteria</taxon>
        <taxon>Bacillati</taxon>
        <taxon>Armatimonadota</taxon>
        <taxon>Armatimonadia</taxon>
        <taxon>Capsulimonadales</taxon>
        <taxon>Capsulimonadaceae</taxon>
        <taxon>Capsulimonas</taxon>
    </lineage>
</organism>
<dbReference type="PANTHER" id="PTHR33164">
    <property type="entry name" value="TRANSCRIPTIONAL REGULATOR, MARR FAMILY"/>
    <property type="match status" value="1"/>
</dbReference>
<name>A0A402CQW6_9BACT</name>
<dbReference type="OrthoDB" id="9806864at2"/>
<dbReference type="PROSITE" id="PS50995">
    <property type="entry name" value="HTH_MARR_2"/>
    <property type="match status" value="1"/>
</dbReference>
<dbReference type="InterPro" id="IPR000835">
    <property type="entry name" value="HTH_MarR-typ"/>
</dbReference>
<dbReference type="SUPFAM" id="SSF46785">
    <property type="entry name" value="Winged helix' DNA-binding domain"/>
    <property type="match status" value="1"/>
</dbReference>
<dbReference type="InterPro" id="IPR036388">
    <property type="entry name" value="WH-like_DNA-bd_sf"/>
</dbReference>
<dbReference type="Proteomes" id="UP000287394">
    <property type="component" value="Chromosome"/>
</dbReference>
<dbReference type="PANTHER" id="PTHR33164:SF64">
    <property type="entry name" value="TRANSCRIPTIONAL REGULATOR SLYA"/>
    <property type="match status" value="1"/>
</dbReference>
<dbReference type="InterPro" id="IPR039422">
    <property type="entry name" value="MarR/SlyA-like"/>
</dbReference>
<dbReference type="Pfam" id="PF01047">
    <property type="entry name" value="MarR"/>
    <property type="match status" value="1"/>
</dbReference>
<proteinExistence type="predicted"/>
<gene>
    <name evidence="4" type="primary">marR_2</name>
    <name evidence="4" type="ORF">CCAX7_64630</name>
</gene>
<dbReference type="KEGG" id="ccot:CCAX7_64630"/>
<dbReference type="AlphaFoldDB" id="A0A402CQW6"/>
<reference evidence="4 5" key="1">
    <citation type="journal article" date="2019" name="Int. J. Syst. Evol. Microbiol.">
        <title>Capsulimonas corticalis gen. nov., sp. nov., an aerobic capsulated bacterium, of a novel bacterial order, Capsulimonadales ord. nov., of the class Armatimonadia of the phylum Armatimonadetes.</title>
        <authorList>
            <person name="Li J."/>
            <person name="Kudo C."/>
            <person name="Tonouchi A."/>
        </authorList>
    </citation>
    <scope>NUCLEOTIDE SEQUENCE [LARGE SCALE GENOMIC DNA]</scope>
    <source>
        <strain evidence="4 5">AX-7</strain>
    </source>
</reference>
<evidence type="ECO:0000256" key="2">
    <source>
        <dbReference type="ARBA" id="ARBA00023125"/>
    </source>
</evidence>
<keyword evidence="2" id="KW-0238">DNA-binding</keyword>
<dbReference type="InterPro" id="IPR036390">
    <property type="entry name" value="WH_DNA-bd_sf"/>
</dbReference>